<feature type="domain" description="Multidrug resistance protein MdtA-like alpha-helical hairpin" evidence="5">
    <location>
        <begin position="104"/>
        <end position="165"/>
    </location>
</feature>
<name>A0A101FK41_9BACT</name>
<evidence type="ECO:0000313" key="9">
    <source>
        <dbReference type="Proteomes" id="UP000257240"/>
    </source>
</evidence>
<evidence type="ECO:0000259" key="5">
    <source>
        <dbReference type="Pfam" id="PF25876"/>
    </source>
</evidence>
<evidence type="ECO:0000256" key="2">
    <source>
        <dbReference type="ARBA" id="ARBA00009477"/>
    </source>
</evidence>
<evidence type="ECO:0000259" key="7">
    <source>
        <dbReference type="Pfam" id="PF25954"/>
    </source>
</evidence>
<keyword evidence="3 4" id="KW-0175">Coiled coil</keyword>
<feature type="coiled-coil region" evidence="4">
    <location>
        <begin position="87"/>
        <end position="128"/>
    </location>
</feature>
<dbReference type="InterPro" id="IPR006143">
    <property type="entry name" value="RND_pump_MFP"/>
</dbReference>
<feature type="domain" description="Multidrug resistance protein MdtA-like barrel-sandwich hybrid" evidence="6">
    <location>
        <begin position="48"/>
        <end position="210"/>
    </location>
</feature>
<dbReference type="Gene3D" id="2.40.50.100">
    <property type="match status" value="1"/>
</dbReference>
<evidence type="ECO:0000256" key="3">
    <source>
        <dbReference type="ARBA" id="ARBA00023054"/>
    </source>
</evidence>
<dbReference type="Gene3D" id="2.40.30.170">
    <property type="match status" value="1"/>
</dbReference>
<dbReference type="Pfam" id="PF25876">
    <property type="entry name" value="HH_MFP_RND"/>
    <property type="match status" value="1"/>
</dbReference>
<dbReference type="GO" id="GO:0022857">
    <property type="term" value="F:transmembrane transporter activity"/>
    <property type="evidence" value="ECO:0007669"/>
    <property type="project" value="InterPro"/>
</dbReference>
<dbReference type="SUPFAM" id="SSF111369">
    <property type="entry name" value="HlyD-like secretion proteins"/>
    <property type="match status" value="1"/>
</dbReference>
<dbReference type="GO" id="GO:0016020">
    <property type="term" value="C:membrane"/>
    <property type="evidence" value="ECO:0007669"/>
    <property type="project" value="InterPro"/>
</dbReference>
<comment type="similarity">
    <text evidence="2">Belongs to the membrane fusion protein (MFP) (TC 8.A.1) family.</text>
</comment>
<dbReference type="InterPro" id="IPR058792">
    <property type="entry name" value="Beta-barrel_RND_2"/>
</dbReference>
<gene>
    <name evidence="8" type="ORF">DCE01_01930</name>
</gene>
<evidence type="ECO:0000256" key="4">
    <source>
        <dbReference type="SAM" id="Coils"/>
    </source>
</evidence>
<dbReference type="Pfam" id="PF25917">
    <property type="entry name" value="BSH_RND"/>
    <property type="match status" value="1"/>
</dbReference>
<dbReference type="InterPro" id="IPR058625">
    <property type="entry name" value="MdtA-like_BSH"/>
</dbReference>
<accession>A0A101FK41</accession>
<dbReference type="InterPro" id="IPR058624">
    <property type="entry name" value="MdtA-like_HH"/>
</dbReference>
<evidence type="ECO:0000259" key="6">
    <source>
        <dbReference type="Pfam" id="PF25917"/>
    </source>
</evidence>
<organism evidence="8 9">
    <name type="scientific">Thermodesulfobacterium commune</name>
    <dbReference type="NCBI Taxonomy" id="1741"/>
    <lineage>
        <taxon>Bacteria</taxon>
        <taxon>Pseudomonadati</taxon>
        <taxon>Thermodesulfobacteriota</taxon>
        <taxon>Thermodesulfobacteria</taxon>
        <taxon>Thermodesulfobacteriales</taxon>
        <taxon>Thermodesulfobacteriaceae</taxon>
        <taxon>Thermodesulfobacterium</taxon>
    </lineage>
</organism>
<dbReference type="NCBIfam" id="TIGR01730">
    <property type="entry name" value="RND_mfp"/>
    <property type="match status" value="1"/>
</dbReference>
<evidence type="ECO:0000313" key="8">
    <source>
        <dbReference type="EMBL" id="HAA83543.1"/>
    </source>
</evidence>
<sequence>MNLSFKTKLLFFVLFLGLFAGGIFWYVNRQKTPPGVLILHERVEGKEINLGTKIQGRVIKLYKRESDPVKKGDLLAELRPDEYFAQLQAAQNEVRSAEETILMAESYLVKSQSRVEQAKRDLERYKKLYQEGLVSKRDLEVAELEYKTALSELKVNQRYINQAKAKYLSALQKVKEIEVAYKETKIYAPSDGVILSRVAEEGEVVNPGQVIYTMVNLQNLYIKVYIPEPEVGKVKLGQPARVYVDAYPNRYFNGTLTRVYEKAEFTPKNVETKEERVKLVFGAEVSVENPEGLLKPGMPADVVIKTDPKAEWVKP</sequence>
<dbReference type="AlphaFoldDB" id="A0A101FK41"/>
<dbReference type="Pfam" id="PF25954">
    <property type="entry name" value="Beta-barrel_RND_2"/>
    <property type="match status" value="1"/>
</dbReference>
<evidence type="ECO:0000256" key="1">
    <source>
        <dbReference type="ARBA" id="ARBA00004196"/>
    </source>
</evidence>
<comment type="subcellular location">
    <subcellularLocation>
        <location evidence="1">Cell envelope</location>
    </subcellularLocation>
</comment>
<proteinExistence type="inferred from homology"/>
<comment type="caution">
    <text evidence="8">The sequence shown here is derived from an EMBL/GenBank/DDBJ whole genome shotgun (WGS) entry which is preliminary data.</text>
</comment>
<dbReference type="PANTHER" id="PTHR32347">
    <property type="entry name" value="EFFLUX SYSTEM COMPONENT YKNX-RELATED"/>
    <property type="match status" value="1"/>
</dbReference>
<dbReference type="Gene3D" id="1.10.287.470">
    <property type="entry name" value="Helix hairpin bin"/>
    <property type="match status" value="1"/>
</dbReference>
<protein>
    <submittedName>
        <fullName evidence="8">Efflux RND transporter periplasmic adaptor subunit</fullName>
    </submittedName>
</protein>
<dbReference type="PANTHER" id="PTHR32347:SF23">
    <property type="entry name" value="BLL5650 PROTEIN"/>
    <property type="match status" value="1"/>
</dbReference>
<dbReference type="InterPro" id="IPR050465">
    <property type="entry name" value="UPF0194_transport"/>
</dbReference>
<reference evidence="8 9" key="1">
    <citation type="journal article" date="2018" name="Nat. Biotechnol.">
        <title>A standardized bacterial taxonomy based on genome phylogeny substantially revises the tree of life.</title>
        <authorList>
            <person name="Parks D.H."/>
            <person name="Chuvochina M."/>
            <person name="Waite D.W."/>
            <person name="Rinke C."/>
            <person name="Skarshewski A."/>
            <person name="Chaumeil P.A."/>
            <person name="Hugenholtz P."/>
        </authorList>
    </citation>
    <scope>NUCLEOTIDE SEQUENCE [LARGE SCALE GENOMIC DNA]</scope>
    <source>
        <strain evidence="8">UBA12529</strain>
    </source>
</reference>
<dbReference type="EMBL" id="DLVE01000025">
    <property type="protein sequence ID" value="HAA83543.1"/>
    <property type="molecule type" value="Genomic_DNA"/>
</dbReference>
<feature type="domain" description="CusB-like beta-barrel" evidence="7">
    <location>
        <begin position="222"/>
        <end position="306"/>
    </location>
</feature>
<dbReference type="Proteomes" id="UP000257240">
    <property type="component" value="Unassembled WGS sequence"/>
</dbReference>
<dbReference type="GO" id="GO:0030313">
    <property type="term" value="C:cell envelope"/>
    <property type="evidence" value="ECO:0007669"/>
    <property type="project" value="UniProtKB-SubCell"/>
</dbReference>